<dbReference type="RefSeq" id="WP_380749617.1">
    <property type="nucleotide sequence ID" value="NZ_JBHULT010000006.1"/>
</dbReference>
<reference evidence="2" key="1">
    <citation type="journal article" date="2019" name="Int. J. Syst. Evol. Microbiol.">
        <title>The Global Catalogue of Microorganisms (GCM) 10K type strain sequencing project: providing services to taxonomists for standard genome sequencing and annotation.</title>
        <authorList>
            <consortium name="The Broad Institute Genomics Platform"/>
            <consortium name="The Broad Institute Genome Sequencing Center for Infectious Disease"/>
            <person name="Wu L."/>
            <person name="Ma J."/>
        </authorList>
    </citation>
    <scope>NUCLEOTIDE SEQUENCE [LARGE SCALE GENOMIC DNA]</scope>
    <source>
        <strain evidence="2">KCTC 42585</strain>
    </source>
</reference>
<dbReference type="Proteomes" id="UP001597468">
    <property type="component" value="Unassembled WGS sequence"/>
</dbReference>
<accession>A0ABW5IUS6</accession>
<keyword evidence="2" id="KW-1185">Reference proteome</keyword>
<dbReference type="EMBL" id="JBHULT010000006">
    <property type="protein sequence ID" value="MFD2517436.1"/>
    <property type="molecule type" value="Genomic_DNA"/>
</dbReference>
<organism evidence="1 2">
    <name type="scientific">Salinimicrobium flavum</name>
    <dbReference type="NCBI Taxonomy" id="1737065"/>
    <lineage>
        <taxon>Bacteria</taxon>
        <taxon>Pseudomonadati</taxon>
        <taxon>Bacteroidota</taxon>
        <taxon>Flavobacteriia</taxon>
        <taxon>Flavobacteriales</taxon>
        <taxon>Flavobacteriaceae</taxon>
        <taxon>Salinimicrobium</taxon>
    </lineage>
</organism>
<protein>
    <submittedName>
        <fullName evidence="1">Uncharacterized protein</fullName>
    </submittedName>
</protein>
<proteinExistence type="predicted"/>
<comment type="caution">
    <text evidence="1">The sequence shown here is derived from an EMBL/GenBank/DDBJ whole genome shotgun (WGS) entry which is preliminary data.</text>
</comment>
<evidence type="ECO:0000313" key="1">
    <source>
        <dbReference type="EMBL" id="MFD2517436.1"/>
    </source>
</evidence>
<evidence type="ECO:0000313" key="2">
    <source>
        <dbReference type="Proteomes" id="UP001597468"/>
    </source>
</evidence>
<sequence length="106" mass="12037">MLILLLIFLSLGGEFSYGFTSEEFRSDDPFSETNFAIPVGPTWAIMENPFQKISDPSENYFSGSFSSVSDSIVSESIPKNTTSAYFFRRDLRSELTAYIFPTHFFT</sequence>
<gene>
    <name evidence="1" type="ORF">ACFSTG_05980</name>
</gene>
<name>A0ABW5IUS6_9FLAO</name>